<keyword evidence="1" id="KW-0812">Transmembrane</keyword>
<keyword evidence="1" id="KW-1133">Transmembrane helix</keyword>
<evidence type="ECO:0000313" key="5">
    <source>
        <dbReference type="WBParaSite" id="SBAD_0001177001-mRNA-1"/>
    </source>
</evidence>
<gene>
    <name evidence="3" type="ORF">SBAD_LOCUS11384</name>
</gene>
<dbReference type="EMBL" id="UZAM01015560">
    <property type="protein sequence ID" value="VDP39621.1"/>
    <property type="molecule type" value="Genomic_DNA"/>
</dbReference>
<dbReference type="OrthoDB" id="5818751at2759"/>
<feature type="transmembrane region" description="Helical" evidence="1">
    <location>
        <begin position="296"/>
        <end position="318"/>
    </location>
</feature>
<sequence length="343" mass="39866">MLFHVFLWLLIFTCYAAPHDLLANCKTVLKGNMRPSEMTFWQHVVGLCSVAEQHFDDRLIILFCANFYRYPVCKLVDYTLKQELRNGTHDAMYVVSDSMSFARDLHVTHFPALTQIIAGRLTPFLTKMNYQNIKDWLHKFNVKSIISINYTNFEDVVRNVDPTAIFMYRNGDGCMDAAQGRWWRNLVRSMYDMPVIQFASMDVNDWNKLIMRQRLHVDLSDRCPQLVIVSNYSYILFEKEILRRGVTDDIRSFISNIVQFSAKVSWRSVGEDLTDIEFQYEFMEEDAMEVTSKSKFIIIGVTGGIGVIALAVSIFWGLSSSAYTNDYQSLYVTTEQMQYGHNH</sequence>
<evidence type="ECO:0000313" key="3">
    <source>
        <dbReference type="EMBL" id="VDP39621.1"/>
    </source>
</evidence>
<accession>A0A183J686</accession>
<proteinExistence type="predicted"/>
<feature type="chain" id="PRO_5043140469" evidence="2">
    <location>
        <begin position="17"/>
        <end position="343"/>
    </location>
</feature>
<name>A0A183J686_9BILA</name>
<protein>
    <submittedName>
        <fullName evidence="5">Thioredoxin-like fold domain-containing protein</fullName>
    </submittedName>
</protein>
<organism evidence="5">
    <name type="scientific">Soboliphyme baturini</name>
    <dbReference type="NCBI Taxonomy" id="241478"/>
    <lineage>
        <taxon>Eukaryota</taxon>
        <taxon>Metazoa</taxon>
        <taxon>Ecdysozoa</taxon>
        <taxon>Nematoda</taxon>
        <taxon>Enoplea</taxon>
        <taxon>Dorylaimia</taxon>
        <taxon>Dioctophymatida</taxon>
        <taxon>Dioctophymatoidea</taxon>
        <taxon>Soboliphymatidae</taxon>
        <taxon>Soboliphyme</taxon>
    </lineage>
</organism>
<evidence type="ECO:0000313" key="4">
    <source>
        <dbReference type="Proteomes" id="UP000270296"/>
    </source>
</evidence>
<evidence type="ECO:0000256" key="2">
    <source>
        <dbReference type="SAM" id="SignalP"/>
    </source>
</evidence>
<evidence type="ECO:0000256" key="1">
    <source>
        <dbReference type="SAM" id="Phobius"/>
    </source>
</evidence>
<keyword evidence="2" id="KW-0732">Signal</keyword>
<reference evidence="5" key="1">
    <citation type="submission" date="2016-06" db="UniProtKB">
        <authorList>
            <consortium name="WormBaseParasite"/>
        </authorList>
    </citation>
    <scope>IDENTIFICATION</scope>
</reference>
<dbReference type="WBParaSite" id="SBAD_0001177001-mRNA-1">
    <property type="protein sequence ID" value="SBAD_0001177001-mRNA-1"/>
    <property type="gene ID" value="SBAD_0001177001"/>
</dbReference>
<dbReference type="Proteomes" id="UP000270296">
    <property type="component" value="Unassembled WGS sequence"/>
</dbReference>
<dbReference type="AlphaFoldDB" id="A0A183J686"/>
<feature type="signal peptide" evidence="2">
    <location>
        <begin position="1"/>
        <end position="16"/>
    </location>
</feature>
<keyword evidence="1" id="KW-0472">Membrane</keyword>
<reference evidence="3 4" key="2">
    <citation type="submission" date="2018-11" db="EMBL/GenBank/DDBJ databases">
        <authorList>
            <consortium name="Pathogen Informatics"/>
        </authorList>
    </citation>
    <scope>NUCLEOTIDE SEQUENCE [LARGE SCALE GENOMIC DNA]</scope>
</reference>
<keyword evidence="4" id="KW-1185">Reference proteome</keyword>